<reference evidence="1" key="1">
    <citation type="submission" date="2021-02" db="EMBL/GenBank/DDBJ databases">
        <title>Genome sequence Cadophora malorum strain M34.</title>
        <authorList>
            <person name="Stefanovic E."/>
            <person name="Vu D."/>
            <person name="Scully C."/>
            <person name="Dijksterhuis J."/>
            <person name="Roader J."/>
            <person name="Houbraken J."/>
        </authorList>
    </citation>
    <scope>NUCLEOTIDE SEQUENCE</scope>
    <source>
        <strain evidence="1">M34</strain>
    </source>
</reference>
<protein>
    <submittedName>
        <fullName evidence="1">Uncharacterized protein</fullName>
    </submittedName>
</protein>
<keyword evidence="2" id="KW-1185">Reference proteome</keyword>
<comment type="caution">
    <text evidence="1">The sequence shown here is derived from an EMBL/GenBank/DDBJ whole genome shotgun (WGS) entry which is preliminary data.</text>
</comment>
<sequence>MLHLTRSRTYPDGGMDLDIETSVVKKKVRFGPFSTPPTGNTYSTYIHPQSAEVYDNVDGIFTLSTAHPQLRSQIRGLRDRRAKGSSPLREFMISSSSDHFSSCQDVEMDTGMIADVEDISSSDTETLCVRSRLKSLPPPPSTASLSTLSSTTTASIRFSFLVSGYERVAPAPQSQLLRFEHLEMAWMQKLTPVENQIAVQINRRRGLSPLVIDVRDFESLTEKEREDVRRRYAVDGGFAVVYTRSSKDREVAMKSLMKEGLFFGVP</sequence>
<dbReference type="AlphaFoldDB" id="A0A8H7T0W2"/>
<evidence type="ECO:0000313" key="2">
    <source>
        <dbReference type="Proteomes" id="UP000664132"/>
    </source>
</evidence>
<organism evidence="1 2">
    <name type="scientific">Cadophora malorum</name>
    <dbReference type="NCBI Taxonomy" id="108018"/>
    <lineage>
        <taxon>Eukaryota</taxon>
        <taxon>Fungi</taxon>
        <taxon>Dikarya</taxon>
        <taxon>Ascomycota</taxon>
        <taxon>Pezizomycotina</taxon>
        <taxon>Leotiomycetes</taxon>
        <taxon>Helotiales</taxon>
        <taxon>Ploettnerulaceae</taxon>
        <taxon>Cadophora</taxon>
    </lineage>
</organism>
<name>A0A8H7T0W2_9HELO</name>
<dbReference type="Proteomes" id="UP000664132">
    <property type="component" value="Unassembled WGS sequence"/>
</dbReference>
<dbReference type="OrthoDB" id="3560700at2759"/>
<proteinExistence type="predicted"/>
<accession>A0A8H7T0W2</accession>
<dbReference type="EMBL" id="JAFJYH010000374">
    <property type="protein sequence ID" value="KAG4412500.1"/>
    <property type="molecule type" value="Genomic_DNA"/>
</dbReference>
<evidence type="ECO:0000313" key="1">
    <source>
        <dbReference type="EMBL" id="KAG4412500.1"/>
    </source>
</evidence>
<gene>
    <name evidence="1" type="ORF">IFR04_014356</name>
</gene>